<keyword evidence="2" id="KW-1185">Reference proteome</keyword>
<protein>
    <submittedName>
        <fullName evidence="1">Uncharacterized protein</fullName>
    </submittedName>
</protein>
<dbReference type="AlphaFoldDB" id="A0A1W1W4V0"/>
<gene>
    <name evidence="1" type="ORF">SAMN00120144_3224</name>
</gene>
<dbReference type="Proteomes" id="UP000192266">
    <property type="component" value="Unassembled WGS sequence"/>
</dbReference>
<organism evidence="1 2">
    <name type="scientific">Hymenobacter roseosalivarius DSM 11622</name>
    <dbReference type="NCBI Taxonomy" id="645990"/>
    <lineage>
        <taxon>Bacteria</taxon>
        <taxon>Pseudomonadati</taxon>
        <taxon>Bacteroidota</taxon>
        <taxon>Cytophagia</taxon>
        <taxon>Cytophagales</taxon>
        <taxon>Hymenobacteraceae</taxon>
        <taxon>Hymenobacter</taxon>
    </lineage>
</organism>
<proteinExistence type="predicted"/>
<name>A0A1W1W4V0_9BACT</name>
<accession>A0A1W1W4V0</accession>
<sequence length="50" mass="5286">MTTTQIVEEGNLLKVISGGIAIQHATSQPIINHQISTLLALIGIGSFQID</sequence>
<evidence type="ECO:0000313" key="1">
    <source>
        <dbReference type="EMBL" id="SMC00411.1"/>
    </source>
</evidence>
<dbReference type="EMBL" id="FWWW01000102">
    <property type="protein sequence ID" value="SMC00411.1"/>
    <property type="molecule type" value="Genomic_DNA"/>
</dbReference>
<evidence type="ECO:0000313" key="2">
    <source>
        <dbReference type="Proteomes" id="UP000192266"/>
    </source>
</evidence>
<reference evidence="1 2" key="1">
    <citation type="submission" date="2017-04" db="EMBL/GenBank/DDBJ databases">
        <authorList>
            <person name="Afonso C.L."/>
            <person name="Miller P.J."/>
            <person name="Scott M.A."/>
            <person name="Spackman E."/>
            <person name="Goraichik I."/>
            <person name="Dimitrov K.M."/>
            <person name="Suarez D.L."/>
            <person name="Swayne D.E."/>
        </authorList>
    </citation>
    <scope>NUCLEOTIDE SEQUENCE [LARGE SCALE GENOMIC DNA]</scope>
    <source>
        <strain evidence="1 2">DSM 11622</strain>
    </source>
</reference>